<protein>
    <submittedName>
        <fullName evidence="1">Uncharacterized protein</fullName>
    </submittedName>
</protein>
<dbReference type="VEuPathDB" id="FungiDB:BO78DRAFT_384526"/>
<proteinExistence type="predicted"/>
<dbReference type="Proteomes" id="UP000248423">
    <property type="component" value="Unassembled WGS sequence"/>
</dbReference>
<gene>
    <name evidence="1" type="ORF">BO78DRAFT_384526</name>
</gene>
<keyword evidence="2" id="KW-1185">Reference proteome</keyword>
<dbReference type="OrthoDB" id="4177740at2759"/>
<reference evidence="1 2" key="1">
    <citation type="submission" date="2018-02" db="EMBL/GenBank/DDBJ databases">
        <title>The genomes of Aspergillus section Nigri reveals drivers in fungal speciation.</title>
        <authorList>
            <consortium name="DOE Joint Genome Institute"/>
            <person name="Vesth T.C."/>
            <person name="Nybo J."/>
            <person name="Theobald S."/>
            <person name="Brandl J."/>
            <person name="Frisvad J.C."/>
            <person name="Nielsen K.F."/>
            <person name="Lyhne E.K."/>
            <person name="Kogle M.E."/>
            <person name="Kuo A."/>
            <person name="Riley R."/>
            <person name="Clum A."/>
            <person name="Nolan M."/>
            <person name="Lipzen A."/>
            <person name="Salamov A."/>
            <person name="Henrissat B."/>
            <person name="Wiebenga A."/>
            <person name="De vries R.P."/>
            <person name="Grigoriev I.V."/>
            <person name="Mortensen U.H."/>
            <person name="Andersen M.R."/>
            <person name="Baker S.E."/>
        </authorList>
    </citation>
    <scope>NUCLEOTIDE SEQUENCE [LARGE SCALE GENOMIC DNA]</scope>
    <source>
        <strain evidence="1 2">CBS 121057</strain>
    </source>
</reference>
<evidence type="ECO:0000313" key="1">
    <source>
        <dbReference type="EMBL" id="PYI09171.1"/>
    </source>
</evidence>
<dbReference type="EMBL" id="KZ826329">
    <property type="protein sequence ID" value="PYI09171.1"/>
    <property type="molecule type" value="Genomic_DNA"/>
</dbReference>
<dbReference type="AlphaFoldDB" id="A0A319EID2"/>
<accession>A0A319EID2</accession>
<sequence>MTLRRLRKTVVDLFALEDYEKAEHKKQAINRLQRTADELSSTRSESFTQSDLLHHMIKVLPFSPTEEDPKGMEGMSGQFFQPRTESWLALHHLDIDRSSVREKIEKFNEDLDNPRIPAGFQSSTSIISEFAQSFAYRIGWYYTANRVGTKCDLMLDSDWFPTNGFLLEDYCKYIVHWGLSDAWVPGRKNEGCPHAMLMITHPVDGDERLLRGEVLCILETMKFRLSLPEFKDHCVAPVMIISIAHNKGRILQAYWDGQYVVIRQSPFYALNTKDISTYNIFVRYMANIPIGDAKEIPLQNGRL</sequence>
<name>A0A319EID2_ASPSB</name>
<organism evidence="1 2">
    <name type="scientific">Aspergillus sclerotiicarbonarius (strain CBS 121057 / IBT 28362)</name>
    <dbReference type="NCBI Taxonomy" id="1448318"/>
    <lineage>
        <taxon>Eukaryota</taxon>
        <taxon>Fungi</taxon>
        <taxon>Dikarya</taxon>
        <taxon>Ascomycota</taxon>
        <taxon>Pezizomycotina</taxon>
        <taxon>Eurotiomycetes</taxon>
        <taxon>Eurotiomycetidae</taxon>
        <taxon>Eurotiales</taxon>
        <taxon>Aspergillaceae</taxon>
        <taxon>Aspergillus</taxon>
        <taxon>Aspergillus subgen. Circumdati</taxon>
    </lineage>
</organism>
<evidence type="ECO:0000313" key="2">
    <source>
        <dbReference type="Proteomes" id="UP000248423"/>
    </source>
</evidence>